<dbReference type="InterPro" id="IPR026015">
    <property type="entry name" value="ATP_synth_OSCP/delta_N_sf"/>
</dbReference>
<comment type="function">
    <text evidence="8">This protein is part of the stalk that links CF(0) to CF(1). It either transmits conformational changes from CF(0) to CF(1) or is implicated in proton conduction.</text>
</comment>
<keyword evidence="4 8" id="KW-0406">Ion transport</keyword>
<dbReference type="Pfam" id="PF00213">
    <property type="entry name" value="OSCP"/>
    <property type="match status" value="1"/>
</dbReference>
<dbReference type="HAMAP" id="MF_01416">
    <property type="entry name" value="ATP_synth_delta_bact"/>
    <property type="match status" value="1"/>
</dbReference>
<gene>
    <name evidence="8" type="primary">atpH</name>
    <name evidence="9" type="ORF">SAMN04488120_10920</name>
</gene>
<comment type="subcellular location">
    <subcellularLocation>
        <location evidence="8">Cell membrane</location>
        <topology evidence="8">Peripheral membrane protein</topology>
    </subcellularLocation>
    <subcellularLocation>
        <location evidence="1">Membrane</location>
    </subcellularLocation>
</comment>
<dbReference type="NCBIfam" id="NF004402">
    <property type="entry name" value="PRK05758.2-2"/>
    <property type="match status" value="1"/>
</dbReference>
<evidence type="ECO:0000256" key="3">
    <source>
        <dbReference type="ARBA" id="ARBA00022781"/>
    </source>
</evidence>
<dbReference type="PROSITE" id="PS00389">
    <property type="entry name" value="ATPASE_DELTA"/>
    <property type="match status" value="1"/>
</dbReference>
<evidence type="ECO:0000256" key="6">
    <source>
        <dbReference type="ARBA" id="ARBA00023196"/>
    </source>
</evidence>
<keyword evidence="5 8" id="KW-0472">Membrane</keyword>
<keyword evidence="3 8" id="KW-0375">Hydrogen ion transport</keyword>
<dbReference type="Gene3D" id="1.10.520.20">
    <property type="entry name" value="N-terminal domain of the delta subunit of the F1F0-ATP synthase"/>
    <property type="match status" value="1"/>
</dbReference>
<evidence type="ECO:0000313" key="10">
    <source>
        <dbReference type="Proteomes" id="UP000199771"/>
    </source>
</evidence>
<keyword evidence="2 8" id="KW-0813">Transport</keyword>
<organism evidence="9 10">
    <name type="scientific">Fontimonas thermophila</name>
    <dbReference type="NCBI Taxonomy" id="1076937"/>
    <lineage>
        <taxon>Bacteria</taxon>
        <taxon>Pseudomonadati</taxon>
        <taxon>Pseudomonadota</taxon>
        <taxon>Gammaproteobacteria</taxon>
        <taxon>Nevskiales</taxon>
        <taxon>Nevskiaceae</taxon>
        <taxon>Fontimonas</taxon>
    </lineage>
</organism>
<dbReference type="GO" id="GO:0005886">
    <property type="term" value="C:plasma membrane"/>
    <property type="evidence" value="ECO:0007669"/>
    <property type="project" value="UniProtKB-SubCell"/>
</dbReference>
<evidence type="ECO:0000256" key="5">
    <source>
        <dbReference type="ARBA" id="ARBA00023136"/>
    </source>
</evidence>
<comment type="function">
    <text evidence="8">F(1)F(0) ATP synthase produces ATP from ADP in the presence of a proton or sodium gradient. F-type ATPases consist of two structural domains, F(1) containing the extramembraneous catalytic core and F(0) containing the membrane proton channel, linked together by a central stalk and a peripheral stalk. During catalysis, ATP synthesis in the catalytic domain of F(1) is coupled via a rotary mechanism of the central stalk subunits to proton translocation.</text>
</comment>
<dbReference type="EMBL" id="FOOC01000009">
    <property type="protein sequence ID" value="SFF56499.1"/>
    <property type="molecule type" value="Genomic_DNA"/>
</dbReference>
<dbReference type="SUPFAM" id="SSF47928">
    <property type="entry name" value="N-terminal domain of the delta subunit of the F1F0-ATP synthase"/>
    <property type="match status" value="1"/>
</dbReference>
<reference evidence="9 10" key="1">
    <citation type="submission" date="2016-10" db="EMBL/GenBank/DDBJ databases">
        <authorList>
            <person name="de Groot N.N."/>
        </authorList>
    </citation>
    <scope>NUCLEOTIDE SEQUENCE [LARGE SCALE GENOMIC DNA]</scope>
    <source>
        <strain evidence="9 10">DSM 23609</strain>
    </source>
</reference>
<keyword evidence="8" id="KW-1003">Cell membrane</keyword>
<dbReference type="OrthoDB" id="9816221at2"/>
<dbReference type="GO" id="GO:0046933">
    <property type="term" value="F:proton-transporting ATP synthase activity, rotational mechanism"/>
    <property type="evidence" value="ECO:0007669"/>
    <property type="project" value="UniProtKB-UniRule"/>
</dbReference>
<proteinExistence type="inferred from homology"/>
<dbReference type="GO" id="GO:0045259">
    <property type="term" value="C:proton-transporting ATP synthase complex"/>
    <property type="evidence" value="ECO:0007669"/>
    <property type="project" value="UniProtKB-KW"/>
</dbReference>
<protein>
    <recommendedName>
        <fullName evidence="8">ATP synthase subunit delta</fullName>
    </recommendedName>
    <alternativeName>
        <fullName evidence="8">ATP synthase F(1) sector subunit delta</fullName>
    </alternativeName>
    <alternativeName>
        <fullName evidence="8">F-type ATPase subunit delta</fullName>
        <shortName evidence="8">F-ATPase subunit delta</shortName>
    </alternativeName>
</protein>
<keyword evidence="6 8" id="KW-0139">CF(1)</keyword>
<evidence type="ECO:0000256" key="7">
    <source>
        <dbReference type="ARBA" id="ARBA00023310"/>
    </source>
</evidence>
<evidence type="ECO:0000256" key="8">
    <source>
        <dbReference type="HAMAP-Rule" id="MF_01416"/>
    </source>
</evidence>
<name>A0A1I2JQK3_9GAMM</name>
<evidence type="ECO:0000313" key="9">
    <source>
        <dbReference type="EMBL" id="SFF56499.1"/>
    </source>
</evidence>
<dbReference type="InterPro" id="IPR000711">
    <property type="entry name" value="ATPase_OSCP/dsu"/>
</dbReference>
<evidence type="ECO:0000256" key="2">
    <source>
        <dbReference type="ARBA" id="ARBA00022448"/>
    </source>
</evidence>
<dbReference type="Proteomes" id="UP000199771">
    <property type="component" value="Unassembled WGS sequence"/>
</dbReference>
<dbReference type="InterPro" id="IPR020781">
    <property type="entry name" value="ATPase_OSCP/d_CS"/>
</dbReference>
<accession>A0A1I2JQK3</accession>
<keyword evidence="7 8" id="KW-0066">ATP synthesis</keyword>
<sequence length="178" mass="19193">MADYSTLARPYAKAVFELARDAQAFPVWSEALAALAHLVKAPEVARLIGHPALSKAQLVDALTQALAGKLPAPALALVRLLVENGRFALAPAIAAQFERLRAEAEARVDVEITSAVPVAPEQQRQLAAAVKKRLQREVVIEWKTDPELIGGALIRAGDFVIDGSIRGELDRLHTILAR</sequence>
<dbReference type="PRINTS" id="PR00125">
    <property type="entry name" value="ATPASEDELTA"/>
</dbReference>
<dbReference type="RefSeq" id="WP_091534278.1">
    <property type="nucleotide sequence ID" value="NZ_FOOC01000009.1"/>
</dbReference>
<dbReference type="PANTHER" id="PTHR11910">
    <property type="entry name" value="ATP SYNTHASE DELTA CHAIN"/>
    <property type="match status" value="1"/>
</dbReference>
<keyword evidence="10" id="KW-1185">Reference proteome</keyword>
<comment type="similarity">
    <text evidence="8">Belongs to the ATPase delta chain family.</text>
</comment>
<evidence type="ECO:0000256" key="4">
    <source>
        <dbReference type="ARBA" id="ARBA00023065"/>
    </source>
</evidence>
<dbReference type="AlphaFoldDB" id="A0A1I2JQK3"/>
<evidence type="ECO:0000256" key="1">
    <source>
        <dbReference type="ARBA" id="ARBA00004370"/>
    </source>
</evidence>
<dbReference type="STRING" id="1076937.SAMN04488120_10920"/>
<dbReference type="NCBIfam" id="TIGR01145">
    <property type="entry name" value="ATP_synt_delta"/>
    <property type="match status" value="1"/>
</dbReference>